<dbReference type="InterPro" id="IPR008930">
    <property type="entry name" value="Terpenoid_cyclase/PrenylTrfase"/>
</dbReference>
<dbReference type="CDD" id="cd00688">
    <property type="entry name" value="ISOPREN_C2_like"/>
    <property type="match status" value="1"/>
</dbReference>
<dbReference type="InterPro" id="IPR025297">
    <property type="entry name" value="DUF4159"/>
</dbReference>
<proteinExistence type="predicted"/>
<protein>
    <recommendedName>
        <fullName evidence="1">DUF4159 domain-containing protein</fullName>
    </recommendedName>
</protein>
<dbReference type="SUPFAM" id="SSF48239">
    <property type="entry name" value="Terpenoid cyclases/Protein prenyltransferases"/>
    <property type="match status" value="1"/>
</dbReference>
<name>A0A0F9JWI6_9ZZZZ</name>
<dbReference type="EMBL" id="LAZR01016726">
    <property type="protein sequence ID" value="KKM03253.1"/>
    <property type="molecule type" value="Genomic_DNA"/>
</dbReference>
<comment type="caution">
    <text evidence="2">The sequence shown here is derived from an EMBL/GenBank/DDBJ whole genome shotgun (WGS) entry which is preliminary data.</text>
</comment>
<feature type="domain" description="DUF4159" evidence="1">
    <location>
        <begin position="334"/>
        <end position="502"/>
    </location>
</feature>
<evidence type="ECO:0000259" key="1">
    <source>
        <dbReference type="Pfam" id="PF13709"/>
    </source>
</evidence>
<accession>A0A0F9JWI6</accession>
<reference evidence="2" key="1">
    <citation type="journal article" date="2015" name="Nature">
        <title>Complex archaea that bridge the gap between prokaryotes and eukaryotes.</title>
        <authorList>
            <person name="Spang A."/>
            <person name="Saw J.H."/>
            <person name="Jorgensen S.L."/>
            <person name="Zaremba-Niedzwiedzka K."/>
            <person name="Martijn J."/>
            <person name="Lind A.E."/>
            <person name="van Eijk R."/>
            <person name="Schleper C."/>
            <person name="Guy L."/>
            <person name="Ettema T.J."/>
        </authorList>
    </citation>
    <scope>NUCLEOTIDE SEQUENCE</scope>
</reference>
<evidence type="ECO:0000313" key="2">
    <source>
        <dbReference type="EMBL" id="KKM03253.1"/>
    </source>
</evidence>
<sequence length="514" mass="57121">MTSSAKGSGRPGKVAAIAAALLALSAVTAGGAGPAREVADADVDRAMAEAKRFLYGQQGTNGEFRHYWYKIPRGGTTAIAVFALLEAGEKPGSDRMKKGLDALIKIKTNNLYVIAMRAMALAQVPKNQTYRAQLDMDVKYLTARAIRHGAWGYGGPERDGDNSCSQFALLALWEADRAKVRINPALIRKVETTWLRRQRSDGGWTYAGQRDVNTASTLTMTTAALASLYICQDVLANSCVPYRHQRNVDSAWEHLGKGLKPEYHKNGYLTFCVQRVGMASGRKFISGMDWFATGAAKLCEPNPRGRSFSGQWGPVVRASFELIFLARGRIPLTFNKLAHGDGKNWNFHGRDLAHFTEYMRRSFEQRLRWQIIRVTDDVQMMLDAPMLLVTGTKALDLTSEQWAKLRLYCLRGGTLLFVPSHRSKTFVESARAGLTGLFDEQRKLAGGHYQLHKLPDEHRLYSVHMKIHGGSRVAPMWGVADGSRLLAMVCERDIACAWQRRATKAGKLGHLMDE</sequence>
<gene>
    <name evidence="2" type="ORF">LCGC14_1776290</name>
</gene>
<dbReference type="Gene3D" id="3.40.50.12140">
    <property type="entry name" value="Domain of unknown function DUF4159"/>
    <property type="match status" value="1"/>
</dbReference>
<dbReference type="Pfam" id="PF13709">
    <property type="entry name" value="DUF4159"/>
    <property type="match status" value="1"/>
</dbReference>
<dbReference type="Gene3D" id="1.50.10.20">
    <property type="match status" value="1"/>
</dbReference>
<dbReference type="AlphaFoldDB" id="A0A0F9JWI6"/>
<organism evidence="2">
    <name type="scientific">marine sediment metagenome</name>
    <dbReference type="NCBI Taxonomy" id="412755"/>
    <lineage>
        <taxon>unclassified sequences</taxon>
        <taxon>metagenomes</taxon>
        <taxon>ecological metagenomes</taxon>
    </lineage>
</organism>